<evidence type="ECO:0000313" key="2">
    <source>
        <dbReference type="Proteomes" id="UP000004291"/>
    </source>
</evidence>
<gene>
    <name evidence="1" type="ORF">HPDFL43_15002</name>
</gene>
<evidence type="ECO:0000313" key="1">
    <source>
        <dbReference type="EMBL" id="EDQ34316.1"/>
    </source>
</evidence>
<dbReference type="AlphaFoldDB" id="A9D314"/>
<dbReference type="RefSeq" id="WP_007198757.1">
    <property type="nucleotide sequence ID" value="NZ_CM002917.1"/>
</dbReference>
<reference evidence="1 2" key="2">
    <citation type="submission" date="2012-06" db="EMBL/GenBank/DDBJ databases">
        <authorList>
            <person name="Fiebig A."/>
        </authorList>
    </citation>
    <scope>NUCLEOTIDE SEQUENCE [LARGE SCALE GENOMIC DNA]</scope>
    <source>
        <strain evidence="1 2">DFL-43</strain>
    </source>
</reference>
<keyword evidence="2" id="KW-1185">Reference proteome</keyword>
<name>A9D314_HOEPD</name>
<protein>
    <submittedName>
        <fullName evidence="1">Uncharacterized protein</fullName>
    </submittedName>
</protein>
<sequence length="138" mass="15139">MGAKQIITGGYQMGTETPMYGVPGTGVFYSIHPTIDQFMQFSARTPFPAGMISNLRLNLHTDKDITGGSFTIEVHSSGWVDNTSGTGLLIKTQTRGSFDRKKIHIAVEEGDLISIKVANDLKGPDRVSFSYSFEFELD</sequence>
<comment type="caution">
    <text evidence="1">The sequence shown here is derived from an EMBL/GenBank/DDBJ whole genome shotgun (WGS) entry which is preliminary data.</text>
</comment>
<accession>A9D314</accession>
<dbReference type="HOGENOM" id="CLU_1852461_0_0_5"/>
<dbReference type="EMBL" id="ABIA03000004">
    <property type="protein sequence ID" value="EDQ34316.1"/>
    <property type="molecule type" value="Genomic_DNA"/>
</dbReference>
<dbReference type="STRING" id="411684.HPDFL43_15002"/>
<proteinExistence type="predicted"/>
<dbReference type="Proteomes" id="UP000004291">
    <property type="component" value="Chromosome"/>
</dbReference>
<organism evidence="1 2">
    <name type="scientific">Hoeflea phototrophica (strain DSM 17068 / NCIMB 14078 / DFL-43)</name>
    <dbReference type="NCBI Taxonomy" id="411684"/>
    <lineage>
        <taxon>Bacteria</taxon>
        <taxon>Pseudomonadati</taxon>
        <taxon>Pseudomonadota</taxon>
        <taxon>Alphaproteobacteria</taxon>
        <taxon>Hyphomicrobiales</taxon>
        <taxon>Rhizobiaceae</taxon>
        <taxon>Hoeflea</taxon>
    </lineage>
</organism>
<reference evidence="1 2" key="1">
    <citation type="submission" date="2007-10" db="EMBL/GenBank/DDBJ databases">
        <authorList>
            <person name="Wagner-Dobler I."/>
            <person name="Ferriera S."/>
            <person name="Johnson J."/>
            <person name="Kravitz S."/>
            <person name="Beeson K."/>
            <person name="Sutton G."/>
            <person name="Rogers Y.-H."/>
            <person name="Friedman R."/>
            <person name="Frazier M."/>
            <person name="Venter J.C."/>
        </authorList>
    </citation>
    <scope>NUCLEOTIDE SEQUENCE [LARGE SCALE GENOMIC DNA]</scope>
    <source>
        <strain evidence="1 2">DFL-43</strain>
    </source>
</reference>